<comment type="cofactor">
    <cofactor evidence="1">
        <name>FAD</name>
        <dbReference type="ChEBI" id="CHEBI:57692"/>
    </cofactor>
</comment>
<evidence type="ECO:0000313" key="8">
    <source>
        <dbReference type="EMBL" id="CAB4693105.1"/>
    </source>
</evidence>
<dbReference type="EMBL" id="CAEZXX010000004">
    <property type="protein sequence ID" value="CAB4693105.1"/>
    <property type="molecule type" value="Genomic_DNA"/>
</dbReference>
<evidence type="ECO:0000256" key="3">
    <source>
        <dbReference type="ARBA" id="ARBA00022827"/>
    </source>
</evidence>
<evidence type="ECO:0000256" key="1">
    <source>
        <dbReference type="ARBA" id="ARBA00001974"/>
    </source>
</evidence>
<dbReference type="InterPro" id="IPR002937">
    <property type="entry name" value="Amino_oxidase"/>
</dbReference>
<dbReference type="Gene3D" id="1.10.3110.10">
    <property type="entry name" value="protoporphyrinogen ix oxidase, domain 3"/>
    <property type="match status" value="1"/>
</dbReference>
<evidence type="ECO:0000256" key="6">
    <source>
        <dbReference type="ARBA" id="ARBA00023444"/>
    </source>
</evidence>
<protein>
    <submittedName>
        <fullName evidence="8">Unannotated protein</fullName>
    </submittedName>
</protein>
<keyword evidence="5" id="KW-0350">Heme biosynthesis</keyword>
<keyword evidence="3" id="KW-0274">FAD</keyword>
<evidence type="ECO:0000256" key="5">
    <source>
        <dbReference type="ARBA" id="ARBA00023133"/>
    </source>
</evidence>
<evidence type="ECO:0000256" key="4">
    <source>
        <dbReference type="ARBA" id="ARBA00023002"/>
    </source>
</evidence>
<proteinExistence type="predicted"/>
<dbReference type="Gene3D" id="3.50.50.60">
    <property type="entry name" value="FAD/NAD(P)-binding domain"/>
    <property type="match status" value="1"/>
</dbReference>
<name>A0A6J6P977_9ZZZZ</name>
<dbReference type="PANTHER" id="PTHR42923:SF3">
    <property type="entry name" value="PROTOPORPHYRINOGEN OXIDASE"/>
    <property type="match status" value="1"/>
</dbReference>
<dbReference type="SUPFAM" id="SSF54373">
    <property type="entry name" value="FAD-linked reductases, C-terminal domain"/>
    <property type="match status" value="1"/>
</dbReference>
<dbReference type="Pfam" id="PF01593">
    <property type="entry name" value="Amino_oxidase"/>
    <property type="match status" value="1"/>
</dbReference>
<evidence type="ECO:0000313" key="9">
    <source>
        <dbReference type="EMBL" id="CAB4738103.1"/>
    </source>
</evidence>
<dbReference type="PANTHER" id="PTHR42923">
    <property type="entry name" value="PROTOPORPHYRINOGEN OXIDASE"/>
    <property type="match status" value="1"/>
</dbReference>
<dbReference type="SUPFAM" id="SSF51905">
    <property type="entry name" value="FAD/NAD(P)-binding domain"/>
    <property type="match status" value="1"/>
</dbReference>
<evidence type="ECO:0000313" key="10">
    <source>
        <dbReference type="EMBL" id="CAB5065441.1"/>
    </source>
</evidence>
<evidence type="ECO:0000259" key="7">
    <source>
        <dbReference type="Pfam" id="PF01593"/>
    </source>
</evidence>
<dbReference type="InterPro" id="IPR004572">
    <property type="entry name" value="Protoporphyrinogen_oxidase"/>
</dbReference>
<dbReference type="Gene3D" id="3.90.660.20">
    <property type="entry name" value="Protoporphyrinogen oxidase, mitochondrial, domain 2"/>
    <property type="match status" value="1"/>
</dbReference>
<dbReference type="EMBL" id="CAFBQP010000061">
    <property type="protein sequence ID" value="CAB5065441.1"/>
    <property type="molecule type" value="Genomic_DNA"/>
</dbReference>
<comment type="pathway">
    <text evidence="6">Porphyrin-containing compound metabolism.</text>
</comment>
<dbReference type="EMBL" id="CAEZYY010000001">
    <property type="protein sequence ID" value="CAB4738103.1"/>
    <property type="molecule type" value="Genomic_DNA"/>
</dbReference>
<sequence>MTKRIAVVGGGITGLAAAWELSRRPNRADVTIFEPDRVGGKLRSSPFAGMDHIDEGADAFLARVPWAKQLCAELGLDDLVAPSTGRAYVWQNGRLHRIPEGLVLGVPAGLLGLAKSRLLSPIGVVRAGFDLFKGATPADHDSLGRLIRDRFGEQVLERLVDPLVGSINAGDADHLSLRAATPQIAEPAINSRSLLLALRRNRSAVPAEGPIFLAPRNGLASLASTLADRVRSAGTSIEQGHQVLEIARDGATWRVDGQQFDAVILATPADAAGRLLAGLSPDASKALLGIPYAGVLMVALHLARPVGPLGSGYLVPKPVQRHVTAVSLASYKWSHWRPPAGGSIIRVSLGRYGNQVPMDFDDEQAFHTAVDEVSGHLGTQVLPRGYRVTRWPSAFPQYLPHHLDRVDAIERALASDCPGLVVAGAAYRGVGVPACIRQGREAARAVS</sequence>
<feature type="domain" description="Amine oxidase" evidence="7">
    <location>
        <begin position="12"/>
        <end position="446"/>
    </location>
</feature>
<organism evidence="8">
    <name type="scientific">freshwater metagenome</name>
    <dbReference type="NCBI Taxonomy" id="449393"/>
    <lineage>
        <taxon>unclassified sequences</taxon>
        <taxon>metagenomes</taxon>
        <taxon>ecological metagenomes</taxon>
    </lineage>
</organism>
<dbReference type="AlphaFoldDB" id="A0A6J6P977"/>
<evidence type="ECO:0000256" key="2">
    <source>
        <dbReference type="ARBA" id="ARBA00022630"/>
    </source>
</evidence>
<gene>
    <name evidence="8" type="ORF">UFOPK2602_00133</name>
    <name evidence="9" type="ORF">UFOPK2806_00186</name>
    <name evidence="10" type="ORF">UFOPK4306_01589</name>
</gene>
<dbReference type="NCBIfam" id="TIGR00562">
    <property type="entry name" value="proto_IX_ox"/>
    <property type="match status" value="1"/>
</dbReference>
<dbReference type="InterPro" id="IPR050464">
    <property type="entry name" value="Zeta_carotene_desat/Oxidored"/>
</dbReference>
<dbReference type="GO" id="GO:0006783">
    <property type="term" value="P:heme biosynthetic process"/>
    <property type="evidence" value="ECO:0007669"/>
    <property type="project" value="UniProtKB-KW"/>
</dbReference>
<reference evidence="8" key="1">
    <citation type="submission" date="2020-05" db="EMBL/GenBank/DDBJ databases">
        <authorList>
            <person name="Chiriac C."/>
            <person name="Salcher M."/>
            <person name="Ghai R."/>
            <person name="Kavagutti S V."/>
        </authorList>
    </citation>
    <scope>NUCLEOTIDE SEQUENCE</scope>
</reference>
<keyword evidence="2" id="KW-0285">Flavoprotein</keyword>
<dbReference type="GO" id="GO:0004729">
    <property type="term" value="F:oxygen-dependent protoporphyrinogen oxidase activity"/>
    <property type="evidence" value="ECO:0007669"/>
    <property type="project" value="InterPro"/>
</dbReference>
<accession>A0A6J6P977</accession>
<keyword evidence="4" id="KW-0560">Oxidoreductase</keyword>
<dbReference type="InterPro" id="IPR036188">
    <property type="entry name" value="FAD/NAD-bd_sf"/>
</dbReference>